<dbReference type="AlphaFoldDB" id="X0XQH1"/>
<proteinExistence type="predicted"/>
<protein>
    <submittedName>
        <fullName evidence="1">Uncharacterized protein</fullName>
    </submittedName>
</protein>
<reference evidence="1" key="1">
    <citation type="journal article" date="2014" name="Front. Microbiol.">
        <title>High frequency of phylogenetically diverse reductive dehalogenase-homologous genes in deep subseafloor sedimentary metagenomes.</title>
        <authorList>
            <person name="Kawai M."/>
            <person name="Futagami T."/>
            <person name="Toyoda A."/>
            <person name="Takaki Y."/>
            <person name="Nishi S."/>
            <person name="Hori S."/>
            <person name="Arai W."/>
            <person name="Tsubouchi T."/>
            <person name="Morono Y."/>
            <person name="Uchiyama I."/>
            <person name="Ito T."/>
            <person name="Fujiyama A."/>
            <person name="Inagaki F."/>
            <person name="Takami H."/>
        </authorList>
    </citation>
    <scope>NUCLEOTIDE SEQUENCE</scope>
    <source>
        <strain evidence="1">Expedition CK06-06</strain>
    </source>
</reference>
<gene>
    <name evidence="1" type="ORF">S01H1_86116</name>
</gene>
<dbReference type="EMBL" id="BARS01059465">
    <property type="protein sequence ID" value="GAG45480.1"/>
    <property type="molecule type" value="Genomic_DNA"/>
</dbReference>
<sequence>NYPEPGAQAKIVGALFSSCGMDEVEVRAEAATLKKWGVGKSRADI</sequence>
<organism evidence="1">
    <name type="scientific">marine sediment metagenome</name>
    <dbReference type="NCBI Taxonomy" id="412755"/>
    <lineage>
        <taxon>unclassified sequences</taxon>
        <taxon>metagenomes</taxon>
        <taxon>ecological metagenomes</taxon>
    </lineage>
</organism>
<evidence type="ECO:0000313" key="1">
    <source>
        <dbReference type="EMBL" id="GAG45480.1"/>
    </source>
</evidence>
<accession>X0XQH1</accession>
<comment type="caution">
    <text evidence="1">The sequence shown here is derived from an EMBL/GenBank/DDBJ whole genome shotgun (WGS) entry which is preliminary data.</text>
</comment>
<name>X0XQH1_9ZZZZ</name>
<feature type="non-terminal residue" evidence="1">
    <location>
        <position position="1"/>
    </location>
</feature>
<feature type="non-terminal residue" evidence="1">
    <location>
        <position position="45"/>
    </location>
</feature>